<proteinExistence type="predicted"/>
<evidence type="ECO:0000313" key="2">
    <source>
        <dbReference type="EMBL" id="RDH42273.1"/>
    </source>
</evidence>
<keyword evidence="3" id="KW-1185">Reference proteome</keyword>
<dbReference type="RefSeq" id="WP_094785800.1">
    <property type="nucleotide sequence ID" value="NZ_NDXW01000001.1"/>
</dbReference>
<name>A0A4P9VGR0_9GAMM</name>
<accession>A0A4P9VGR0</accession>
<dbReference type="Pfam" id="PF13503">
    <property type="entry name" value="DUF4123"/>
    <property type="match status" value="1"/>
</dbReference>
<feature type="domain" description="DUF4123" evidence="1">
    <location>
        <begin position="19"/>
        <end position="139"/>
    </location>
</feature>
<gene>
    <name evidence="2" type="ORF">B9G39_01775</name>
</gene>
<dbReference type="Proteomes" id="UP000257039">
    <property type="component" value="Unassembled WGS sequence"/>
</dbReference>
<reference evidence="2 3" key="1">
    <citation type="submission" date="2017-04" db="EMBL/GenBank/DDBJ databases">
        <title>Draft genome sequence of Zooshikella ganghwensis VG4 isolated from Red Sea sediments.</title>
        <authorList>
            <person name="Rehman Z."/>
            <person name="Alam I."/>
            <person name="Kamau A."/>
            <person name="Bajic V."/>
            <person name="Leiknes T."/>
        </authorList>
    </citation>
    <scope>NUCLEOTIDE SEQUENCE [LARGE SCALE GENOMIC DNA]</scope>
    <source>
        <strain evidence="2 3">VG4</strain>
    </source>
</reference>
<sequence>MSAFNSQLNKYFEKKQHQLYALIDGAIVDELMPTLFTLEDNPSVFPVFIDTPLNGCLHLSPCLVELKADAKIVDFILDETREAYWGLLLGSTLAFESLSMYLQSLLYVKTPLAEQLVFRYQDPRVINPLLNASTTNEQAKLLGPIDRLWVPNQYRPELFRQTSSTETHDVIKDEFEREWVVWQNPQAWHGQFPEERPWFEFSAKQWEGIMAEHKHKVEEAIALYLMEENPAFKKLKPQQLYETIRYWCDKSDDYDISKTKLVARLILVVTEFGPDIPKREWMKLEQEILFNTDFSEEEKIQRLEKYNALVYEKPGVPFDPIKCIVYEQLYLDFGIKELIDPFSDEDLIIRMEYLDRYNDIKADKALLNELVKKLYEQNADRLINQEDKFIPLSYTQKSDEAFRAQLLKMYQEQKQDI</sequence>
<dbReference type="InterPro" id="IPR025391">
    <property type="entry name" value="DUF4123"/>
</dbReference>
<dbReference type="AlphaFoldDB" id="A0A4P9VGR0"/>
<protein>
    <submittedName>
        <fullName evidence="2">DUF4123 domain-containing protein</fullName>
    </submittedName>
</protein>
<dbReference type="EMBL" id="NDXW01000001">
    <property type="protein sequence ID" value="RDH42273.1"/>
    <property type="molecule type" value="Genomic_DNA"/>
</dbReference>
<evidence type="ECO:0000313" key="3">
    <source>
        <dbReference type="Proteomes" id="UP000257039"/>
    </source>
</evidence>
<evidence type="ECO:0000259" key="1">
    <source>
        <dbReference type="Pfam" id="PF13503"/>
    </source>
</evidence>
<organism evidence="2 3">
    <name type="scientific">Zooshikella ganghwensis</name>
    <dbReference type="NCBI Taxonomy" id="202772"/>
    <lineage>
        <taxon>Bacteria</taxon>
        <taxon>Pseudomonadati</taxon>
        <taxon>Pseudomonadota</taxon>
        <taxon>Gammaproteobacteria</taxon>
        <taxon>Oceanospirillales</taxon>
        <taxon>Zooshikellaceae</taxon>
        <taxon>Zooshikella</taxon>
    </lineage>
</organism>
<comment type="caution">
    <text evidence="2">The sequence shown here is derived from an EMBL/GenBank/DDBJ whole genome shotgun (WGS) entry which is preliminary data.</text>
</comment>